<dbReference type="InterPro" id="IPR010084">
    <property type="entry name" value="FabZ"/>
</dbReference>
<dbReference type="Pfam" id="PF07977">
    <property type="entry name" value="FabA"/>
    <property type="match status" value="1"/>
</dbReference>
<comment type="catalytic activity">
    <reaction evidence="8">
        <text>a (3R)-hydroxyacyl-[ACP] = a (2E)-enoyl-[ACP] + H2O</text>
        <dbReference type="Rhea" id="RHEA:13097"/>
        <dbReference type="Rhea" id="RHEA-COMP:9925"/>
        <dbReference type="Rhea" id="RHEA-COMP:9945"/>
        <dbReference type="ChEBI" id="CHEBI:15377"/>
        <dbReference type="ChEBI" id="CHEBI:78784"/>
        <dbReference type="ChEBI" id="CHEBI:78827"/>
        <dbReference type="EC" id="4.2.1.59"/>
    </reaction>
</comment>
<protein>
    <recommendedName>
        <fullName evidence="8">3-hydroxyacyl-[acyl-carrier-protein] dehydratase FabZ</fullName>
        <ecNumber evidence="8">4.2.1.59</ecNumber>
    </recommendedName>
    <alternativeName>
        <fullName evidence="8">(3R)-hydroxymyristoyl-[acyl-carrier-protein] dehydratase</fullName>
        <shortName evidence="8">(3R)-hydroxymyristoyl-ACP dehydrase</shortName>
    </alternativeName>
    <alternativeName>
        <fullName evidence="8">Beta-hydroxyacyl-ACP dehydratase</fullName>
    </alternativeName>
</protein>
<evidence type="ECO:0000256" key="7">
    <source>
        <dbReference type="ARBA" id="ARBA00025049"/>
    </source>
</evidence>
<dbReference type="PANTHER" id="PTHR30272:SF1">
    <property type="entry name" value="3-HYDROXYACYL-[ACYL-CARRIER-PROTEIN] DEHYDRATASE"/>
    <property type="match status" value="1"/>
</dbReference>
<keyword evidence="4 8" id="KW-0441">Lipid A biosynthesis</keyword>
<keyword evidence="2 8" id="KW-0963">Cytoplasm</keyword>
<evidence type="ECO:0000256" key="4">
    <source>
        <dbReference type="ARBA" id="ARBA00022556"/>
    </source>
</evidence>
<gene>
    <name evidence="8" type="primary">fabZ</name>
    <name evidence="9" type="ORF">TDSAC_0060</name>
</gene>
<dbReference type="NCBIfam" id="TIGR01750">
    <property type="entry name" value="fabZ"/>
    <property type="match status" value="1"/>
</dbReference>
<feature type="active site" evidence="8">
    <location>
        <position position="48"/>
    </location>
</feature>
<accession>A0A2R4VYB3</accession>
<keyword evidence="10" id="KW-1185">Reference proteome</keyword>
<keyword evidence="5 8" id="KW-0443">Lipid metabolism</keyword>
<sequence>MYDINDIMKVLPHRYPMLLVEKILELEPNVRAVGLKNVSNNDPYLVGHFPDNPIFPGVLMVEAMAQVAGFLSLVSLKKEGTIAFFSSVERAKFRKVVRPGDTLIMEAKVTKVKLPFCKMSCTAKVEDKLVCEAELMFYLPK</sequence>
<evidence type="ECO:0000313" key="9">
    <source>
        <dbReference type="EMBL" id="AWB09450.1"/>
    </source>
</evidence>
<comment type="function">
    <text evidence="7 8">Involved in unsaturated fatty acids biosynthesis. Catalyzes the dehydration of short chain beta-hydroxyacyl-ACPs and long chain saturated and unsaturated beta-hydroxyacyl-ACPs.</text>
</comment>
<dbReference type="SUPFAM" id="SSF54637">
    <property type="entry name" value="Thioesterase/thiol ester dehydrase-isomerase"/>
    <property type="match status" value="1"/>
</dbReference>
<dbReference type="FunFam" id="3.10.129.10:FF:000001">
    <property type="entry name" value="3-hydroxyacyl-[acyl-carrier-protein] dehydratase FabZ"/>
    <property type="match status" value="1"/>
</dbReference>
<dbReference type="EC" id="4.2.1.59" evidence="8"/>
<dbReference type="GO" id="GO:0016020">
    <property type="term" value="C:membrane"/>
    <property type="evidence" value="ECO:0007669"/>
    <property type="project" value="GOC"/>
</dbReference>
<dbReference type="KEGG" id="taci:TDSAC_0060"/>
<dbReference type="HAMAP" id="MF_00406">
    <property type="entry name" value="FabZ"/>
    <property type="match status" value="1"/>
</dbReference>
<dbReference type="AlphaFoldDB" id="A0A2R4VYB3"/>
<evidence type="ECO:0000256" key="6">
    <source>
        <dbReference type="ARBA" id="ARBA00023239"/>
    </source>
</evidence>
<evidence type="ECO:0000256" key="5">
    <source>
        <dbReference type="ARBA" id="ARBA00023098"/>
    </source>
</evidence>
<dbReference type="RefSeq" id="WP_108307747.1">
    <property type="nucleotide sequence ID" value="NZ_CP020921.1"/>
</dbReference>
<evidence type="ECO:0000256" key="8">
    <source>
        <dbReference type="HAMAP-Rule" id="MF_00406"/>
    </source>
</evidence>
<dbReference type="GO" id="GO:0005737">
    <property type="term" value="C:cytoplasm"/>
    <property type="evidence" value="ECO:0007669"/>
    <property type="project" value="UniProtKB-SubCell"/>
</dbReference>
<dbReference type="PANTHER" id="PTHR30272">
    <property type="entry name" value="3-HYDROXYACYL-[ACYL-CARRIER-PROTEIN] DEHYDRATASE"/>
    <property type="match status" value="1"/>
</dbReference>
<dbReference type="GO" id="GO:0019171">
    <property type="term" value="F:(3R)-hydroxyacyl-[acyl-carrier-protein] dehydratase activity"/>
    <property type="evidence" value="ECO:0007669"/>
    <property type="project" value="UniProtKB-EC"/>
</dbReference>
<evidence type="ECO:0000313" key="10">
    <source>
        <dbReference type="Proteomes" id="UP000244792"/>
    </source>
</evidence>
<name>A0A2R4VYB3_THEAF</name>
<dbReference type="NCBIfam" id="NF000582">
    <property type="entry name" value="PRK00006.1"/>
    <property type="match status" value="1"/>
</dbReference>
<reference evidence="9 10" key="1">
    <citation type="submission" date="2017-04" db="EMBL/GenBank/DDBJ databases">
        <title>Genomic insights into metabolism of Thermodesulfobium acidiphilum.</title>
        <authorList>
            <person name="Toshchakov S.V."/>
            <person name="Frolov E.N."/>
            <person name="Kublanov I.V."/>
            <person name="Samarov N.I."/>
            <person name="Novikov A."/>
            <person name="Lebedinsky A.V."/>
            <person name="Bonch-Osmolovskaya E.A."/>
            <person name="Chernyh N.A."/>
        </authorList>
    </citation>
    <scope>NUCLEOTIDE SEQUENCE [LARGE SCALE GENOMIC DNA]</scope>
    <source>
        <strain evidence="9 10">3127-1</strain>
    </source>
</reference>
<dbReference type="CDD" id="cd01288">
    <property type="entry name" value="FabZ"/>
    <property type="match status" value="1"/>
</dbReference>
<comment type="subcellular location">
    <subcellularLocation>
        <location evidence="1 8">Cytoplasm</location>
    </subcellularLocation>
</comment>
<evidence type="ECO:0000256" key="2">
    <source>
        <dbReference type="ARBA" id="ARBA00022490"/>
    </source>
</evidence>
<keyword evidence="3 8" id="KW-0444">Lipid biosynthesis</keyword>
<organism evidence="9 10">
    <name type="scientific">Thermodesulfobium acidiphilum</name>
    <dbReference type="NCBI Taxonomy" id="1794699"/>
    <lineage>
        <taxon>Bacteria</taxon>
        <taxon>Pseudomonadati</taxon>
        <taxon>Thermodesulfobiota</taxon>
        <taxon>Thermodesulfobiia</taxon>
        <taxon>Thermodesulfobiales</taxon>
        <taxon>Thermodesulfobiaceae</taxon>
        <taxon>Thermodesulfobium</taxon>
    </lineage>
</organism>
<dbReference type="InterPro" id="IPR029069">
    <property type="entry name" value="HotDog_dom_sf"/>
</dbReference>
<keyword evidence="6 8" id="KW-0456">Lyase</keyword>
<dbReference type="GO" id="GO:0009245">
    <property type="term" value="P:lipid A biosynthetic process"/>
    <property type="evidence" value="ECO:0007669"/>
    <property type="project" value="UniProtKB-UniRule"/>
</dbReference>
<proteinExistence type="inferred from homology"/>
<dbReference type="InterPro" id="IPR013114">
    <property type="entry name" value="FabA_FabZ"/>
</dbReference>
<dbReference type="EMBL" id="CP020921">
    <property type="protein sequence ID" value="AWB09450.1"/>
    <property type="molecule type" value="Genomic_DNA"/>
</dbReference>
<dbReference type="Proteomes" id="UP000244792">
    <property type="component" value="Chromosome"/>
</dbReference>
<comment type="similarity">
    <text evidence="8">Belongs to the thioester dehydratase family. FabZ subfamily.</text>
</comment>
<evidence type="ECO:0000256" key="3">
    <source>
        <dbReference type="ARBA" id="ARBA00022516"/>
    </source>
</evidence>
<dbReference type="OrthoDB" id="9772788at2"/>
<dbReference type="GO" id="GO:0006633">
    <property type="term" value="P:fatty acid biosynthetic process"/>
    <property type="evidence" value="ECO:0007669"/>
    <property type="project" value="UniProtKB-UniRule"/>
</dbReference>
<dbReference type="Gene3D" id="3.10.129.10">
    <property type="entry name" value="Hotdog Thioesterase"/>
    <property type="match status" value="1"/>
</dbReference>
<evidence type="ECO:0000256" key="1">
    <source>
        <dbReference type="ARBA" id="ARBA00004496"/>
    </source>
</evidence>